<keyword evidence="4 6" id="KW-1133">Transmembrane helix</keyword>
<comment type="subcellular location">
    <subcellularLocation>
        <location evidence="1">Membrane</location>
        <topology evidence="1">Multi-pass membrane protein</topology>
    </subcellularLocation>
</comment>
<feature type="transmembrane region" description="Helical" evidence="6">
    <location>
        <begin position="113"/>
        <end position="135"/>
    </location>
</feature>
<organism evidence="8 9">
    <name type="scientific">Kytococcus sedentarius (strain ATCC 14392 / DSM 20547 / JCM 11482 / CCUG 33030 / NBRC 15357 / NCTC 11040 / CCM 314 / 541)</name>
    <name type="common">Micrococcus sedentarius</name>
    <dbReference type="NCBI Taxonomy" id="478801"/>
    <lineage>
        <taxon>Bacteria</taxon>
        <taxon>Bacillati</taxon>
        <taxon>Actinomycetota</taxon>
        <taxon>Actinomycetes</taxon>
        <taxon>Micrococcales</taxon>
        <taxon>Kytococcaceae</taxon>
        <taxon>Kytococcus</taxon>
    </lineage>
</organism>
<evidence type="ECO:0000256" key="4">
    <source>
        <dbReference type="ARBA" id="ARBA00022989"/>
    </source>
</evidence>
<dbReference type="Proteomes" id="UP000006666">
    <property type="component" value="Chromosome"/>
</dbReference>
<feature type="transmembrane region" description="Helical" evidence="6">
    <location>
        <begin position="90"/>
        <end position="108"/>
    </location>
</feature>
<dbReference type="EMBL" id="CP001686">
    <property type="protein sequence ID" value="ACV07397.1"/>
    <property type="molecule type" value="Genomic_DNA"/>
</dbReference>
<keyword evidence="2 6" id="KW-0812">Transmembrane</keyword>
<dbReference type="GO" id="GO:0017004">
    <property type="term" value="P:cytochrome complex assembly"/>
    <property type="evidence" value="ECO:0007669"/>
    <property type="project" value="UniProtKB-KW"/>
</dbReference>
<dbReference type="HOGENOM" id="CLU_049710_0_1_11"/>
<dbReference type="InterPro" id="IPR017562">
    <property type="entry name" value="Cyt_c_biogenesis_CcsA"/>
</dbReference>
<dbReference type="PANTHER" id="PTHR30071">
    <property type="entry name" value="HEME EXPORTER PROTEIN C"/>
    <property type="match status" value="1"/>
</dbReference>
<evidence type="ECO:0000313" key="8">
    <source>
        <dbReference type="EMBL" id="ACV07397.1"/>
    </source>
</evidence>
<accession>C7NFN9</accession>
<evidence type="ECO:0000256" key="6">
    <source>
        <dbReference type="SAM" id="Phobius"/>
    </source>
</evidence>
<dbReference type="eggNOG" id="COG0755">
    <property type="taxonomic scope" value="Bacteria"/>
</dbReference>
<reference evidence="8 9" key="1">
    <citation type="journal article" date="2009" name="Stand. Genomic Sci.">
        <title>Complete genome sequence of Kytococcus sedentarius type strain (541).</title>
        <authorList>
            <person name="Sims D."/>
            <person name="Brettin T."/>
            <person name="Detter J.C."/>
            <person name="Han C."/>
            <person name="Lapidus A."/>
            <person name="Copeland A."/>
            <person name="Glavina Del Rio T."/>
            <person name="Nolan M."/>
            <person name="Chen F."/>
            <person name="Lucas S."/>
            <person name="Tice H."/>
            <person name="Cheng J.F."/>
            <person name="Bruce D."/>
            <person name="Goodwin L."/>
            <person name="Pitluck S."/>
            <person name="Ovchinnikova G."/>
            <person name="Pati A."/>
            <person name="Ivanova N."/>
            <person name="Mavrommatis K."/>
            <person name="Chen A."/>
            <person name="Palaniappan K."/>
            <person name="D'haeseleer P."/>
            <person name="Chain P."/>
            <person name="Bristow J."/>
            <person name="Eisen J.A."/>
            <person name="Markowitz V."/>
            <person name="Hugenholtz P."/>
            <person name="Schneider S."/>
            <person name="Goker M."/>
            <person name="Pukall R."/>
            <person name="Kyrpides N.C."/>
            <person name="Klenk H.P."/>
        </authorList>
    </citation>
    <scope>NUCLEOTIDE SEQUENCE [LARGE SCALE GENOMIC DNA]</scope>
    <source>
        <strain evidence="9">ATCC 14392 / DSM 20547 / JCM 11482 / CCUG 33030 / NBRC 15357 / NCTC 11040 / CCM 314 / 541</strain>
    </source>
</reference>
<protein>
    <submittedName>
        <fullName evidence="8">Cytochrome c-type biogenesis protein CcsB</fullName>
    </submittedName>
</protein>
<proteinExistence type="predicted"/>
<dbReference type="KEGG" id="kse:Ksed_24320"/>
<evidence type="ECO:0000259" key="7">
    <source>
        <dbReference type="Pfam" id="PF01578"/>
    </source>
</evidence>
<feature type="transmembrane region" description="Helical" evidence="6">
    <location>
        <begin position="267"/>
        <end position="288"/>
    </location>
</feature>
<feature type="transmembrane region" description="Helical" evidence="6">
    <location>
        <begin position="26"/>
        <end position="47"/>
    </location>
</feature>
<dbReference type="InterPro" id="IPR045062">
    <property type="entry name" value="Cyt_c_biogenesis_CcsA/CcmC"/>
</dbReference>
<name>C7NFN9_KYTSD</name>
<dbReference type="NCBIfam" id="TIGR03144">
    <property type="entry name" value="cytochr_II_ccsB"/>
    <property type="match status" value="1"/>
</dbReference>
<feature type="transmembrane region" description="Helical" evidence="6">
    <location>
        <begin position="147"/>
        <end position="175"/>
    </location>
</feature>
<dbReference type="AlphaFoldDB" id="C7NFN9"/>
<sequence length="297" mass="32439">MNVLATAPVVLPMAVDEPMARTSDIALVVTMSILALSMLAYTGYLAAADGRRFGTAGQFLAWAGTAALIVTIATRGLSVSRAPLGNMYEFALAAAGFAMLGFSLWSAVRDTRWLGLFVVGPVLLVLGAAATAWWTEASQLMPSLQSSWLVIHVTVATLSIGVFILGFALAVLFLLKRRREESGGSWGPAFLDRVPGVDRLDKFTYSAHIIGFPLWTFTLVAGAIWAERSWGRYWGWDPKEVWTFVIWVVYAAYLHARATAGWTRHAVWLAIAGFVCIIINYAIVNVYFVGYHSYSGM</sequence>
<dbReference type="RefSeq" id="WP_015780324.1">
    <property type="nucleotide sequence ID" value="NC_013169.1"/>
</dbReference>
<dbReference type="GO" id="GO:0020037">
    <property type="term" value="F:heme binding"/>
    <property type="evidence" value="ECO:0007669"/>
    <property type="project" value="InterPro"/>
</dbReference>
<dbReference type="InterPro" id="IPR002541">
    <property type="entry name" value="Cyt_c_assembly"/>
</dbReference>
<dbReference type="PANTHER" id="PTHR30071:SF1">
    <property type="entry name" value="CYTOCHROME B_B6 PROTEIN-RELATED"/>
    <property type="match status" value="1"/>
</dbReference>
<feature type="domain" description="Cytochrome c assembly protein" evidence="7">
    <location>
        <begin position="91"/>
        <end position="291"/>
    </location>
</feature>
<keyword evidence="5 6" id="KW-0472">Membrane</keyword>
<evidence type="ECO:0000256" key="2">
    <source>
        <dbReference type="ARBA" id="ARBA00022692"/>
    </source>
</evidence>
<keyword evidence="3" id="KW-0201">Cytochrome c-type biogenesis</keyword>
<evidence type="ECO:0000313" key="9">
    <source>
        <dbReference type="Proteomes" id="UP000006666"/>
    </source>
</evidence>
<feature type="transmembrane region" description="Helical" evidence="6">
    <location>
        <begin position="241"/>
        <end position="260"/>
    </location>
</feature>
<feature type="transmembrane region" description="Helical" evidence="6">
    <location>
        <begin position="203"/>
        <end position="226"/>
    </location>
</feature>
<evidence type="ECO:0000256" key="5">
    <source>
        <dbReference type="ARBA" id="ARBA00023136"/>
    </source>
</evidence>
<feature type="transmembrane region" description="Helical" evidence="6">
    <location>
        <begin position="59"/>
        <end position="78"/>
    </location>
</feature>
<keyword evidence="9" id="KW-1185">Reference proteome</keyword>
<dbReference type="GO" id="GO:0005886">
    <property type="term" value="C:plasma membrane"/>
    <property type="evidence" value="ECO:0007669"/>
    <property type="project" value="TreeGrafter"/>
</dbReference>
<evidence type="ECO:0000256" key="1">
    <source>
        <dbReference type="ARBA" id="ARBA00004141"/>
    </source>
</evidence>
<dbReference type="Pfam" id="PF01578">
    <property type="entry name" value="Cytochrom_C_asm"/>
    <property type="match status" value="1"/>
</dbReference>
<gene>
    <name evidence="8" type="ordered locus">Ksed_24320</name>
</gene>
<evidence type="ECO:0000256" key="3">
    <source>
        <dbReference type="ARBA" id="ARBA00022748"/>
    </source>
</evidence>
<dbReference type="STRING" id="478801.Ksed_24320"/>